<keyword evidence="1" id="KW-0863">Zinc-finger</keyword>
<dbReference type="AlphaFoldDB" id="A0A9J6FSJ9"/>
<feature type="compositionally biased region" description="Basic and acidic residues" evidence="2">
    <location>
        <begin position="311"/>
        <end position="323"/>
    </location>
</feature>
<evidence type="ECO:0000256" key="1">
    <source>
        <dbReference type="PROSITE-ProRule" id="PRU00047"/>
    </source>
</evidence>
<feature type="compositionally biased region" description="Polar residues" evidence="2">
    <location>
        <begin position="264"/>
        <end position="274"/>
    </location>
</feature>
<reference evidence="4 5" key="1">
    <citation type="journal article" date="2020" name="Cell">
        <title>Large-Scale Comparative Analyses of Tick Genomes Elucidate Their Genetic Diversity and Vector Capacities.</title>
        <authorList>
            <consortium name="Tick Genome and Microbiome Consortium (TIGMIC)"/>
            <person name="Jia N."/>
            <person name="Wang J."/>
            <person name="Shi W."/>
            <person name="Du L."/>
            <person name="Sun Y."/>
            <person name="Zhan W."/>
            <person name="Jiang J.F."/>
            <person name="Wang Q."/>
            <person name="Zhang B."/>
            <person name="Ji P."/>
            <person name="Bell-Sakyi L."/>
            <person name="Cui X.M."/>
            <person name="Yuan T.T."/>
            <person name="Jiang B.G."/>
            <person name="Yang W.F."/>
            <person name="Lam T.T."/>
            <person name="Chang Q.C."/>
            <person name="Ding S.J."/>
            <person name="Wang X.J."/>
            <person name="Zhu J.G."/>
            <person name="Ruan X.D."/>
            <person name="Zhao L."/>
            <person name="Wei J.T."/>
            <person name="Ye R.Z."/>
            <person name="Que T.C."/>
            <person name="Du C.H."/>
            <person name="Zhou Y.H."/>
            <person name="Cheng J.X."/>
            <person name="Dai P.F."/>
            <person name="Guo W.B."/>
            <person name="Han X.H."/>
            <person name="Huang E.J."/>
            <person name="Li L.F."/>
            <person name="Wei W."/>
            <person name="Gao Y.C."/>
            <person name="Liu J.Z."/>
            <person name="Shao H.Z."/>
            <person name="Wang X."/>
            <person name="Wang C.C."/>
            <person name="Yang T.C."/>
            <person name="Huo Q.B."/>
            <person name="Li W."/>
            <person name="Chen H.Y."/>
            <person name="Chen S.E."/>
            <person name="Zhou L.G."/>
            <person name="Ni X.B."/>
            <person name="Tian J.H."/>
            <person name="Sheng Y."/>
            <person name="Liu T."/>
            <person name="Pan Y.S."/>
            <person name="Xia L.Y."/>
            <person name="Li J."/>
            <person name="Zhao F."/>
            <person name="Cao W.C."/>
        </authorList>
    </citation>
    <scope>NUCLEOTIDE SEQUENCE [LARGE SCALE GENOMIC DNA]</scope>
    <source>
        <strain evidence="4">HaeL-2018</strain>
    </source>
</reference>
<organism evidence="4 5">
    <name type="scientific">Haemaphysalis longicornis</name>
    <name type="common">Bush tick</name>
    <dbReference type="NCBI Taxonomy" id="44386"/>
    <lineage>
        <taxon>Eukaryota</taxon>
        <taxon>Metazoa</taxon>
        <taxon>Ecdysozoa</taxon>
        <taxon>Arthropoda</taxon>
        <taxon>Chelicerata</taxon>
        <taxon>Arachnida</taxon>
        <taxon>Acari</taxon>
        <taxon>Parasitiformes</taxon>
        <taxon>Ixodida</taxon>
        <taxon>Ixodoidea</taxon>
        <taxon>Ixodidae</taxon>
        <taxon>Haemaphysalinae</taxon>
        <taxon>Haemaphysalis</taxon>
    </lineage>
</organism>
<dbReference type="PANTHER" id="PTHR22639">
    <property type="entry name" value="GAG-RELATED PROTEIN"/>
    <property type="match status" value="1"/>
</dbReference>
<feature type="compositionally biased region" description="Basic residues" evidence="2">
    <location>
        <begin position="385"/>
        <end position="397"/>
    </location>
</feature>
<gene>
    <name evidence="4" type="ORF">HPB48_000043</name>
</gene>
<name>A0A9J6FSJ9_HAELO</name>
<feature type="compositionally biased region" description="Basic and acidic residues" evidence="2">
    <location>
        <begin position="230"/>
        <end position="250"/>
    </location>
</feature>
<comment type="caution">
    <text evidence="4">The sequence shown here is derived from an EMBL/GenBank/DDBJ whole genome shotgun (WGS) entry which is preliminary data.</text>
</comment>
<protein>
    <recommendedName>
        <fullName evidence="3">CCHC-type domain-containing protein</fullName>
    </recommendedName>
</protein>
<feature type="compositionally biased region" description="Basic residues" evidence="2">
    <location>
        <begin position="461"/>
        <end position="470"/>
    </location>
</feature>
<feature type="region of interest" description="Disordered" evidence="2">
    <location>
        <begin position="225"/>
        <end position="495"/>
    </location>
</feature>
<evidence type="ECO:0000256" key="2">
    <source>
        <dbReference type="SAM" id="MobiDB-lite"/>
    </source>
</evidence>
<dbReference type="SMART" id="SM00343">
    <property type="entry name" value="ZnF_C2HC"/>
    <property type="match status" value="2"/>
</dbReference>
<dbReference type="GO" id="GO:0003723">
    <property type="term" value="F:RNA binding"/>
    <property type="evidence" value="ECO:0007669"/>
    <property type="project" value="InterPro"/>
</dbReference>
<dbReference type="GO" id="GO:0008270">
    <property type="term" value="F:zinc ion binding"/>
    <property type="evidence" value="ECO:0007669"/>
    <property type="project" value="UniProtKB-KW"/>
</dbReference>
<keyword evidence="1" id="KW-0479">Metal-binding</keyword>
<keyword evidence="1" id="KW-0862">Zinc</keyword>
<dbReference type="VEuPathDB" id="VectorBase:HLOH_040797"/>
<feature type="compositionally biased region" description="Basic and acidic residues" evidence="2">
    <location>
        <begin position="398"/>
        <end position="413"/>
    </location>
</feature>
<evidence type="ECO:0000313" key="5">
    <source>
        <dbReference type="Proteomes" id="UP000821853"/>
    </source>
</evidence>
<dbReference type="EMBL" id="JABSTR010000003">
    <property type="protein sequence ID" value="KAH9365799.1"/>
    <property type="molecule type" value="Genomic_DNA"/>
</dbReference>
<dbReference type="OMA" id="KNMATDC"/>
<accession>A0A9J6FSJ9</accession>
<dbReference type="GO" id="GO:0003690">
    <property type="term" value="F:double-stranded DNA binding"/>
    <property type="evidence" value="ECO:0007669"/>
    <property type="project" value="InterPro"/>
</dbReference>
<dbReference type="PROSITE" id="PS50158">
    <property type="entry name" value="ZF_CCHC"/>
    <property type="match status" value="1"/>
</dbReference>
<feature type="compositionally biased region" description="Low complexity" evidence="2">
    <location>
        <begin position="436"/>
        <end position="445"/>
    </location>
</feature>
<feature type="compositionally biased region" description="Basic and acidic residues" evidence="2">
    <location>
        <begin position="330"/>
        <end position="375"/>
    </location>
</feature>
<dbReference type="InterPro" id="IPR042509">
    <property type="entry name" value="ZCCHC3"/>
</dbReference>
<evidence type="ECO:0000259" key="3">
    <source>
        <dbReference type="PROSITE" id="PS50158"/>
    </source>
</evidence>
<dbReference type="Proteomes" id="UP000821853">
    <property type="component" value="Unassembled WGS sequence"/>
</dbReference>
<evidence type="ECO:0000313" key="4">
    <source>
        <dbReference type="EMBL" id="KAH9365799.1"/>
    </source>
</evidence>
<feature type="domain" description="CCHC-type" evidence="3">
    <location>
        <begin position="161"/>
        <end position="174"/>
    </location>
</feature>
<dbReference type="OrthoDB" id="6506579at2759"/>
<keyword evidence="5" id="KW-1185">Reference proteome</keyword>
<dbReference type="GO" id="GO:0002218">
    <property type="term" value="P:activation of innate immune response"/>
    <property type="evidence" value="ECO:0007669"/>
    <property type="project" value="InterPro"/>
</dbReference>
<proteinExistence type="predicted"/>
<sequence>MPPPRHHYFNVRVPSGTAVDAIIDAAEAIVPTSDLYSVQHMGGLDFQIGVNTQAAVRKLLDANFLRIGSNLVTLVPANKQYVSIAVFFLPTFVTDAELAKALEPYGKVVNIDSNCFRDKPHLRTGLRYVKMEMRMDNPVPNFLRVSGQRATFDYRGVRKVCRRCGLEGHFKAQCATPRCDRCVVFGHATQGCVRGCSRCGGTHATADCTARKSYSMVTAGGFSAAFPPLQERRKNGDQERSQAMEVHEDEATPETTDDSRSEDTQSQNTQVAHSDSNEEETQHQMVVTVEAKGAGSEDGSEAPAGAGGEQDGGREEDGRHDSSNRAVLGAERRQDGDGEDGRHDDSSRARPGEEGRHDGGGGEDGRHDDDGDGRGGGDSIEQSQRSRRAPKGRGKLSLHRDDGENETDTHSDFRPGGPSAQQVDDGSDPAAGGGARRAPGRGARCAADRSTGRRGCFGNFNRRRQARHRRADNLHKQWGQCNQHGRNGRTGGGGE</sequence>
<dbReference type="PANTHER" id="PTHR22639:SF3">
    <property type="entry name" value="ZINC FINGER CCHC DOMAIN-CONTAINING PROTEIN 3"/>
    <property type="match status" value="1"/>
</dbReference>
<dbReference type="InterPro" id="IPR001878">
    <property type="entry name" value="Znf_CCHC"/>
</dbReference>